<dbReference type="AlphaFoldDB" id="A0A9D1NIS6"/>
<dbReference type="NCBIfam" id="TIGR00634">
    <property type="entry name" value="recN"/>
    <property type="match status" value="1"/>
</dbReference>
<dbReference type="GO" id="GO:0009432">
    <property type="term" value="P:SOS response"/>
    <property type="evidence" value="ECO:0007669"/>
    <property type="project" value="TreeGrafter"/>
</dbReference>
<dbReference type="CDD" id="cd03241">
    <property type="entry name" value="ABC_RecN"/>
    <property type="match status" value="2"/>
</dbReference>
<evidence type="ECO:0000256" key="7">
    <source>
        <dbReference type="ARBA" id="ARBA00023204"/>
    </source>
</evidence>
<dbReference type="PANTHER" id="PTHR11059">
    <property type="entry name" value="DNA REPAIR PROTEIN RECN"/>
    <property type="match status" value="1"/>
</dbReference>
<evidence type="ECO:0000313" key="12">
    <source>
        <dbReference type="EMBL" id="HIV03337.1"/>
    </source>
</evidence>
<feature type="domain" description="RecF/RecN/SMC N-terminal" evidence="11">
    <location>
        <begin position="2"/>
        <end position="508"/>
    </location>
</feature>
<dbReference type="GO" id="GO:0043590">
    <property type="term" value="C:bacterial nucleoid"/>
    <property type="evidence" value="ECO:0007669"/>
    <property type="project" value="TreeGrafter"/>
</dbReference>
<evidence type="ECO:0000256" key="2">
    <source>
        <dbReference type="ARBA" id="ARBA00009441"/>
    </source>
</evidence>
<organism evidence="12 13">
    <name type="scientific">Candidatus Aphodoplasma excrementigallinarum</name>
    <dbReference type="NCBI Taxonomy" id="2840673"/>
    <lineage>
        <taxon>Bacteria</taxon>
        <taxon>Bacillati</taxon>
        <taxon>Bacillota</taxon>
        <taxon>Clostridia</taxon>
        <taxon>Eubacteriales</taxon>
        <taxon>Candidatus Aphodoplasma</taxon>
    </lineage>
</organism>
<sequence length="560" mass="60409">MLTELHIKNIAVIDETQIELGAGLNVLTGETGAGKSIVIGSVNLILGERGGKEMVRHGEKNALVQAVFSDIPEQARALAEEYGAEAEDGELLLTRQISEAGKSTCRVGGVLVTSAAMRELGGFLVDIHGQHDSQALLSSARHIDFLDSLAKDKTNPLKEQYQSVYETYLSLQKKLQERTENEAQRQERIELLTFQCDELAKAQLSEGEEEELIAEEKLLAGAEDILRALSDGYSVLYEGEFTAYDALSAAARCLSEAAALDARLEETAQELADVVYKVSDIASAARTARDAVEFDPQRLAAVQERLALLSSLKRKYGGSVEAAIEYYDRICAELAALTDGEESADVLRTRLAECEAELAQAAAELSAARREAAQAMETAVAAELCDLDMEKVVFRVGIEAAPYGKNGVDKVEFLISTNPGEPVKPLSKIASGGELSRIMLALKTVLADSDAVGTLIFDEIDTGVSGRAAGKIAAKLCKIAKRKQVICITHLAQIASAADAHYLIEKETSATAASTRVRRLSDMERVEELARILGGLTVTDTTRSHARELLAEADRLKQTL</sequence>
<comment type="caution">
    <text evidence="12">The sequence shown here is derived from an EMBL/GenBank/DDBJ whole genome shotgun (WGS) entry which is preliminary data.</text>
</comment>
<gene>
    <name evidence="12" type="primary">recN</name>
    <name evidence="12" type="ORF">IAC74_07155</name>
</gene>
<name>A0A9D1NIS6_9FIRM</name>
<comment type="function">
    <text evidence="1 9">May be involved in recombinational repair of damaged DNA.</text>
</comment>
<dbReference type="GO" id="GO:0006310">
    <property type="term" value="P:DNA recombination"/>
    <property type="evidence" value="ECO:0007669"/>
    <property type="project" value="InterPro"/>
</dbReference>
<dbReference type="GO" id="GO:0006281">
    <property type="term" value="P:DNA repair"/>
    <property type="evidence" value="ECO:0007669"/>
    <property type="project" value="UniProtKB-KW"/>
</dbReference>
<dbReference type="EMBL" id="DVOF01000210">
    <property type="protein sequence ID" value="HIV03337.1"/>
    <property type="molecule type" value="Genomic_DNA"/>
</dbReference>
<feature type="coiled-coil region" evidence="10">
    <location>
        <begin position="344"/>
        <end position="378"/>
    </location>
</feature>
<dbReference type="Proteomes" id="UP000886743">
    <property type="component" value="Unassembled WGS sequence"/>
</dbReference>
<evidence type="ECO:0000256" key="9">
    <source>
        <dbReference type="PIRNR" id="PIRNR003128"/>
    </source>
</evidence>
<protein>
    <recommendedName>
        <fullName evidence="3 9">DNA repair protein RecN</fullName>
    </recommendedName>
    <alternativeName>
        <fullName evidence="8 9">Recombination protein N</fullName>
    </alternativeName>
</protein>
<dbReference type="InterPro" id="IPR003395">
    <property type="entry name" value="RecF/RecN/SMC_N"/>
</dbReference>
<evidence type="ECO:0000256" key="3">
    <source>
        <dbReference type="ARBA" id="ARBA00021315"/>
    </source>
</evidence>
<keyword evidence="5 9" id="KW-0227">DNA damage</keyword>
<evidence type="ECO:0000256" key="10">
    <source>
        <dbReference type="SAM" id="Coils"/>
    </source>
</evidence>
<reference evidence="12" key="1">
    <citation type="submission" date="2020-10" db="EMBL/GenBank/DDBJ databases">
        <authorList>
            <person name="Gilroy R."/>
        </authorList>
    </citation>
    <scope>NUCLEOTIDE SEQUENCE</scope>
    <source>
        <strain evidence="12">4920</strain>
    </source>
</reference>
<evidence type="ECO:0000256" key="1">
    <source>
        <dbReference type="ARBA" id="ARBA00003618"/>
    </source>
</evidence>
<keyword evidence="10" id="KW-0175">Coiled coil</keyword>
<accession>A0A9D1NIS6</accession>
<dbReference type="FunFam" id="3.40.50.300:FF:000356">
    <property type="entry name" value="DNA repair protein RecN"/>
    <property type="match status" value="1"/>
</dbReference>
<keyword evidence="6" id="KW-0067">ATP-binding</keyword>
<comment type="similarity">
    <text evidence="2 9">Belongs to the RecN family.</text>
</comment>
<dbReference type="PIRSF" id="PIRSF003128">
    <property type="entry name" value="RecN"/>
    <property type="match status" value="1"/>
</dbReference>
<dbReference type="GO" id="GO:0005524">
    <property type="term" value="F:ATP binding"/>
    <property type="evidence" value="ECO:0007669"/>
    <property type="project" value="UniProtKB-KW"/>
</dbReference>
<dbReference type="InterPro" id="IPR004604">
    <property type="entry name" value="DNA_recomb/repair_RecN"/>
</dbReference>
<dbReference type="Pfam" id="PF02463">
    <property type="entry name" value="SMC_N"/>
    <property type="match status" value="1"/>
</dbReference>
<dbReference type="InterPro" id="IPR027417">
    <property type="entry name" value="P-loop_NTPase"/>
</dbReference>
<keyword evidence="7 9" id="KW-0234">DNA repair</keyword>
<dbReference type="SUPFAM" id="SSF52540">
    <property type="entry name" value="P-loop containing nucleoside triphosphate hydrolases"/>
    <property type="match status" value="1"/>
</dbReference>
<evidence type="ECO:0000256" key="6">
    <source>
        <dbReference type="ARBA" id="ARBA00022840"/>
    </source>
</evidence>
<dbReference type="FunFam" id="3.40.50.300:FF:000319">
    <property type="entry name" value="DNA repair protein RecN"/>
    <property type="match status" value="1"/>
</dbReference>
<dbReference type="PANTHER" id="PTHR11059:SF0">
    <property type="entry name" value="DNA REPAIR PROTEIN RECN"/>
    <property type="match status" value="1"/>
</dbReference>
<reference evidence="12" key="2">
    <citation type="journal article" date="2021" name="PeerJ">
        <title>Extensive microbial diversity within the chicken gut microbiome revealed by metagenomics and culture.</title>
        <authorList>
            <person name="Gilroy R."/>
            <person name="Ravi A."/>
            <person name="Getino M."/>
            <person name="Pursley I."/>
            <person name="Horton D.L."/>
            <person name="Alikhan N.F."/>
            <person name="Baker D."/>
            <person name="Gharbi K."/>
            <person name="Hall N."/>
            <person name="Watson M."/>
            <person name="Adriaenssens E.M."/>
            <person name="Foster-Nyarko E."/>
            <person name="Jarju S."/>
            <person name="Secka A."/>
            <person name="Antonio M."/>
            <person name="Oren A."/>
            <person name="Chaudhuri R.R."/>
            <person name="La Ragione R."/>
            <person name="Hildebrand F."/>
            <person name="Pallen M.J."/>
        </authorList>
    </citation>
    <scope>NUCLEOTIDE SEQUENCE</scope>
    <source>
        <strain evidence="12">4920</strain>
    </source>
</reference>
<proteinExistence type="inferred from homology"/>
<keyword evidence="4" id="KW-0547">Nucleotide-binding</keyword>
<dbReference type="Gene3D" id="3.40.50.300">
    <property type="entry name" value="P-loop containing nucleotide triphosphate hydrolases"/>
    <property type="match status" value="2"/>
</dbReference>
<evidence type="ECO:0000259" key="11">
    <source>
        <dbReference type="Pfam" id="PF02463"/>
    </source>
</evidence>
<evidence type="ECO:0000313" key="13">
    <source>
        <dbReference type="Proteomes" id="UP000886743"/>
    </source>
</evidence>
<evidence type="ECO:0000256" key="5">
    <source>
        <dbReference type="ARBA" id="ARBA00022763"/>
    </source>
</evidence>
<evidence type="ECO:0000256" key="4">
    <source>
        <dbReference type="ARBA" id="ARBA00022741"/>
    </source>
</evidence>
<evidence type="ECO:0000256" key="8">
    <source>
        <dbReference type="ARBA" id="ARBA00033408"/>
    </source>
</evidence>